<dbReference type="GO" id="GO:0005856">
    <property type="term" value="C:cytoskeleton"/>
    <property type="evidence" value="ECO:0007669"/>
    <property type="project" value="InterPro"/>
</dbReference>
<dbReference type="Proteomes" id="UP001187531">
    <property type="component" value="Unassembled WGS sequence"/>
</dbReference>
<feature type="region of interest" description="Disordered" evidence="1">
    <location>
        <begin position="669"/>
        <end position="701"/>
    </location>
</feature>
<feature type="region of interest" description="Disordered" evidence="1">
    <location>
        <begin position="1041"/>
        <end position="1125"/>
    </location>
</feature>
<evidence type="ECO:0000313" key="4">
    <source>
        <dbReference type="Proteomes" id="UP001187531"/>
    </source>
</evidence>
<name>A0AA88HGN9_ARTSF</name>
<dbReference type="PANTHER" id="PTHR22692">
    <property type="entry name" value="MYOSIN VII, XV"/>
    <property type="match status" value="1"/>
</dbReference>
<comment type="caution">
    <text evidence="3">The sequence shown here is derived from an EMBL/GenBank/DDBJ whole genome shotgun (WGS) entry which is preliminary data.</text>
</comment>
<feature type="compositionally biased region" description="Polar residues" evidence="1">
    <location>
        <begin position="440"/>
        <end position="481"/>
    </location>
</feature>
<dbReference type="SMART" id="SM00139">
    <property type="entry name" value="MyTH4"/>
    <property type="match status" value="1"/>
</dbReference>
<dbReference type="PROSITE" id="PS51016">
    <property type="entry name" value="MYTH4"/>
    <property type="match status" value="1"/>
</dbReference>
<feature type="compositionally biased region" description="Basic and acidic residues" evidence="1">
    <location>
        <begin position="1093"/>
        <end position="1105"/>
    </location>
</feature>
<feature type="region of interest" description="Disordered" evidence="1">
    <location>
        <begin position="829"/>
        <end position="877"/>
    </location>
</feature>
<proteinExistence type="predicted"/>
<dbReference type="InterPro" id="IPR000857">
    <property type="entry name" value="MyTH4_dom"/>
</dbReference>
<dbReference type="InterPro" id="IPR051567">
    <property type="entry name" value="Unconventional_Myosin_ATPase"/>
</dbReference>
<dbReference type="AlphaFoldDB" id="A0AA88HGN9"/>
<keyword evidence="4" id="KW-1185">Reference proteome</keyword>
<accession>A0AA88HGN9</accession>
<dbReference type="InterPro" id="IPR038185">
    <property type="entry name" value="MyTH4_dom_sf"/>
</dbReference>
<feature type="compositionally biased region" description="Basic and acidic residues" evidence="1">
    <location>
        <begin position="1113"/>
        <end position="1125"/>
    </location>
</feature>
<dbReference type="Gene3D" id="1.25.40.530">
    <property type="entry name" value="MyTH4 domain"/>
    <property type="match status" value="1"/>
</dbReference>
<feature type="compositionally biased region" description="Basic and acidic residues" evidence="1">
    <location>
        <begin position="631"/>
        <end position="642"/>
    </location>
</feature>
<feature type="compositionally biased region" description="Basic and acidic residues" evidence="1">
    <location>
        <begin position="1041"/>
        <end position="1062"/>
    </location>
</feature>
<reference evidence="3" key="1">
    <citation type="submission" date="2023-07" db="EMBL/GenBank/DDBJ databases">
        <title>Chromosome-level genome assembly of Artemia franciscana.</title>
        <authorList>
            <person name="Jo E."/>
        </authorList>
    </citation>
    <scope>NUCLEOTIDE SEQUENCE</scope>
    <source>
        <tissue evidence="3">Whole body</tissue>
    </source>
</reference>
<protein>
    <recommendedName>
        <fullName evidence="2">MyTH4 domain-containing protein</fullName>
    </recommendedName>
</protein>
<feature type="compositionally biased region" description="Basic and acidic residues" evidence="1">
    <location>
        <begin position="843"/>
        <end position="859"/>
    </location>
</feature>
<feature type="region of interest" description="Disordered" evidence="1">
    <location>
        <begin position="440"/>
        <end position="547"/>
    </location>
</feature>
<feature type="domain" description="MyTH4" evidence="2">
    <location>
        <begin position="97"/>
        <end position="247"/>
    </location>
</feature>
<feature type="region of interest" description="Disordered" evidence="1">
    <location>
        <begin position="925"/>
        <end position="972"/>
    </location>
</feature>
<feature type="non-terminal residue" evidence="3">
    <location>
        <position position="1125"/>
    </location>
</feature>
<gene>
    <name evidence="3" type="ORF">QYM36_012233</name>
</gene>
<dbReference type="EMBL" id="JAVRJZ010000016">
    <property type="protein sequence ID" value="KAK2710993.1"/>
    <property type="molecule type" value="Genomic_DNA"/>
</dbReference>
<evidence type="ECO:0000256" key="1">
    <source>
        <dbReference type="SAM" id="MobiDB-lite"/>
    </source>
</evidence>
<feature type="compositionally biased region" description="Basic and acidic residues" evidence="1">
    <location>
        <begin position="1073"/>
        <end position="1085"/>
    </location>
</feature>
<feature type="region of interest" description="Disordered" evidence="1">
    <location>
        <begin position="625"/>
        <end position="657"/>
    </location>
</feature>
<dbReference type="Gene3D" id="3.10.20.90">
    <property type="entry name" value="Phosphatidylinositol 3-kinase Catalytic Subunit, Chain A, domain 1"/>
    <property type="match status" value="1"/>
</dbReference>
<sequence>EELKKRKQVDQEQIQTKKFEELSMANARSRNPELSQDISIVLEELDEWHLVHSEKNIVKLVGQPPQVENCFELPPDIHEYPFQKFANMYFKTNALGPTQEPIQTPFLPKSKETDIQDSLALFKLILHFCNEVSNPKRELAISGYIVSKGLTNDKLRDEILCQLVSQSWKNSDERSSTQVWLLLSCCLSAFAPSPTLYKYLLKYVSDHGLNGYDVICQQKLLQAAKTAAPSGIARSYPPSMLEWRCNKKKVNMAVEAKFPDEMSSVSGLESWVTTEEVASLLVNSRGIEEDAGWTLSLTTPTNLYDINGAEFILDTISELEMPPGLPITKSQFLKSDRREQTSKKNMIIRPIEEKERRISAGSDRPNNNLRDLIQAENLQQQRSLSLGNLMENKDPINAAKVNVFGLSRSKLNERYLSSEKLTSARPKELIWSRAHKYSNEIPSSSESEVGTDAWSSRQPSVESSKSRSRQGALTTLDSPHINSHDGTGDSDFDMNSSPVAEIKEYKTRHGHPRYVKSQQMFRKSKGEKDYLRSSAHSDTSEATSLASHVRRVRVPSQSSDVDQFLDDLFLPVLDVNIDDLSDARSLATSIKGSRNDQRSGLLDSYLASVSAVELDSLCSPAKLAVSLKGGGRGEGRRKRDYDVPPSQPSHRGYASPAPVLLPNIPMPILTPTAPTPDLDRGKNTPGSPPFHAPSSAQNEGSFGYSRASTAFGYSGSDYLNPIPSQPMPFPYAAPFFGGDSRVNTPGTPLSPVTAFSMMPGYPFPPSVIPGMMSPTPGGFEMQNITAMQQNMQRLFLQSAVAQNMQIQQQLIAQNQALQQLLQQSAAAFTGTPEPSFPSQEQWSPERRLADVPRDRKSKEQVPPPVLPKSKSSCNLDSSVESIDRLIPRIEEKKERHEKSSSERSNVISVSALKSHLESKQHAVVKKEALENRPLAASSRRTSEVESIQPAKSGVPPPPPLPMEPLFSGDQPFLDQFGRAKTVRIGKWRWPPEKDDGDESAANFLEFKLQKQAQKKLASQRSIEEESANDFDIHFDSFEFKEEDVKTRPNKAGKEEERQEVKHSTPGSIGKLKLSGELRSKLEMVHSKKNSKQKQVEEEGSSKEDNSQGSVTKLSEHRKLLLEKQL</sequence>
<evidence type="ECO:0000259" key="2">
    <source>
        <dbReference type="PROSITE" id="PS51016"/>
    </source>
</evidence>
<organism evidence="3 4">
    <name type="scientific">Artemia franciscana</name>
    <name type="common">Brine shrimp</name>
    <name type="synonym">Artemia sanfranciscana</name>
    <dbReference type="NCBI Taxonomy" id="6661"/>
    <lineage>
        <taxon>Eukaryota</taxon>
        <taxon>Metazoa</taxon>
        <taxon>Ecdysozoa</taxon>
        <taxon>Arthropoda</taxon>
        <taxon>Crustacea</taxon>
        <taxon>Branchiopoda</taxon>
        <taxon>Anostraca</taxon>
        <taxon>Artemiidae</taxon>
        <taxon>Artemia</taxon>
    </lineage>
</organism>
<evidence type="ECO:0000313" key="3">
    <source>
        <dbReference type="EMBL" id="KAK2710993.1"/>
    </source>
</evidence>
<dbReference type="PANTHER" id="PTHR22692:SF26">
    <property type="entry name" value="SH3 DOMAIN-CONTAINING PROTEIN"/>
    <property type="match status" value="1"/>
</dbReference>
<feature type="compositionally biased region" description="Polar residues" evidence="1">
    <location>
        <begin position="534"/>
        <end position="546"/>
    </location>
</feature>
<feature type="non-terminal residue" evidence="3">
    <location>
        <position position="1"/>
    </location>
</feature>
<dbReference type="Pfam" id="PF00784">
    <property type="entry name" value="MyTH4"/>
    <property type="match status" value="1"/>
</dbReference>